<evidence type="ECO:0000256" key="6">
    <source>
        <dbReference type="ARBA" id="ARBA00023069"/>
    </source>
</evidence>
<evidence type="ECO:0000259" key="11">
    <source>
        <dbReference type="Pfam" id="PF00004"/>
    </source>
</evidence>
<feature type="compositionally biased region" description="Basic and acidic residues" evidence="10">
    <location>
        <begin position="54"/>
        <end position="71"/>
    </location>
</feature>
<dbReference type="PANTHER" id="PTHR21648">
    <property type="entry name" value="FLAGELLAR RADIAL SPOKE PROTEIN 3"/>
    <property type="match status" value="1"/>
</dbReference>
<comment type="subcellular location">
    <subcellularLocation>
        <location evidence="1">Cytoplasm</location>
        <location evidence="1">Cytoskeleton</location>
        <location evidence="1">Flagellum axoneme</location>
    </subcellularLocation>
</comment>
<dbReference type="Pfam" id="PF06098">
    <property type="entry name" value="Radial_spoke_3"/>
    <property type="match status" value="1"/>
</dbReference>
<keyword evidence="6" id="KW-0969">Cilium</keyword>
<comment type="similarity">
    <text evidence="2">Belongs to the flagellar radial spoke RSP3 family.</text>
</comment>
<evidence type="ECO:0000256" key="9">
    <source>
        <dbReference type="SAM" id="Coils"/>
    </source>
</evidence>
<keyword evidence="8" id="KW-0966">Cell projection</keyword>
<evidence type="ECO:0000313" key="13">
    <source>
        <dbReference type="Proteomes" id="UP000709295"/>
    </source>
</evidence>
<protein>
    <recommendedName>
        <fullName evidence="11">ATPase AAA-type core domain-containing protein</fullName>
    </recommendedName>
</protein>
<dbReference type="AlphaFoldDB" id="A0A8J5I8T5"/>
<evidence type="ECO:0000256" key="7">
    <source>
        <dbReference type="ARBA" id="ARBA00023212"/>
    </source>
</evidence>
<keyword evidence="5" id="KW-0282">Flagellum</keyword>
<dbReference type="InterPro" id="IPR009290">
    <property type="entry name" value="Radial_spoke_3"/>
</dbReference>
<comment type="caution">
    <text evidence="12">The sequence shown here is derived from an EMBL/GenBank/DDBJ whole genome shotgun (WGS) entry which is preliminary data.</text>
</comment>
<keyword evidence="3" id="KW-0963">Cytoplasm</keyword>
<evidence type="ECO:0000256" key="8">
    <source>
        <dbReference type="ARBA" id="ARBA00023273"/>
    </source>
</evidence>
<reference evidence="12" key="1">
    <citation type="submission" date="2021-01" db="EMBL/GenBank/DDBJ databases">
        <title>Phytophthora aleatoria, a newly-described species from Pinus radiata is distinct from Phytophthora cactorum isolates based on comparative genomics.</title>
        <authorList>
            <person name="Mcdougal R."/>
            <person name="Panda P."/>
            <person name="Williams N."/>
            <person name="Studholme D.J."/>
        </authorList>
    </citation>
    <scope>NUCLEOTIDE SEQUENCE</scope>
    <source>
        <strain evidence="12">NZFS 4037</strain>
    </source>
</reference>
<dbReference type="EMBL" id="JAENGY010001936">
    <property type="protein sequence ID" value="KAG6946155.1"/>
    <property type="molecule type" value="Genomic_DNA"/>
</dbReference>
<feature type="region of interest" description="Disordered" evidence="10">
    <location>
        <begin position="1"/>
        <end position="71"/>
    </location>
</feature>
<evidence type="ECO:0000256" key="5">
    <source>
        <dbReference type="ARBA" id="ARBA00022846"/>
    </source>
</evidence>
<keyword evidence="9" id="KW-0175">Coiled coil</keyword>
<keyword evidence="13" id="KW-1185">Reference proteome</keyword>
<dbReference type="GO" id="GO:0005929">
    <property type="term" value="C:cilium"/>
    <property type="evidence" value="ECO:0007669"/>
    <property type="project" value="TreeGrafter"/>
</dbReference>
<evidence type="ECO:0000256" key="2">
    <source>
        <dbReference type="ARBA" id="ARBA00006737"/>
    </source>
</evidence>
<accession>A0A8J5I8T5</accession>
<dbReference type="PANTHER" id="PTHR21648:SF0">
    <property type="entry name" value="RADIAL SPOKE HEAD PROTEIN 3 HOMOLOG"/>
    <property type="match status" value="1"/>
</dbReference>
<evidence type="ECO:0000256" key="10">
    <source>
        <dbReference type="SAM" id="MobiDB-lite"/>
    </source>
</evidence>
<organism evidence="12 13">
    <name type="scientific">Phytophthora aleatoria</name>
    <dbReference type="NCBI Taxonomy" id="2496075"/>
    <lineage>
        <taxon>Eukaryota</taxon>
        <taxon>Sar</taxon>
        <taxon>Stramenopiles</taxon>
        <taxon>Oomycota</taxon>
        <taxon>Peronosporomycetes</taxon>
        <taxon>Peronosporales</taxon>
        <taxon>Peronosporaceae</taxon>
        <taxon>Phytophthora</taxon>
    </lineage>
</organism>
<name>A0A8J5I8T5_9STRA</name>
<dbReference type="InterPro" id="IPR003959">
    <property type="entry name" value="ATPase_AAA_core"/>
</dbReference>
<keyword evidence="4" id="KW-0597">Phosphoprotein</keyword>
<dbReference type="GO" id="GO:0005524">
    <property type="term" value="F:ATP binding"/>
    <property type="evidence" value="ECO:0007669"/>
    <property type="project" value="InterPro"/>
</dbReference>
<keyword evidence="7" id="KW-0206">Cytoskeleton</keyword>
<evidence type="ECO:0000256" key="1">
    <source>
        <dbReference type="ARBA" id="ARBA00004611"/>
    </source>
</evidence>
<feature type="domain" description="ATPase AAA-type core" evidence="11">
    <location>
        <begin position="430"/>
        <end position="465"/>
    </location>
</feature>
<gene>
    <name evidence="12" type="ORF">JG688_00016187</name>
</gene>
<evidence type="ECO:0000256" key="3">
    <source>
        <dbReference type="ARBA" id="ARBA00022490"/>
    </source>
</evidence>
<dbReference type="Proteomes" id="UP000709295">
    <property type="component" value="Unassembled WGS sequence"/>
</dbReference>
<evidence type="ECO:0000313" key="12">
    <source>
        <dbReference type="EMBL" id="KAG6946155.1"/>
    </source>
</evidence>
<proteinExistence type="inferred from homology"/>
<feature type="coiled-coil region" evidence="9">
    <location>
        <begin position="200"/>
        <end position="238"/>
    </location>
</feature>
<dbReference type="Pfam" id="PF00004">
    <property type="entry name" value="AAA"/>
    <property type="match status" value="1"/>
</dbReference>
<dbReference type="GO" id="GO:0016887">
    <property type="term" value="F:ATP hydrolysis activity"/>
    <property type="evidence" value="ECO:0007669"/>
    <property type="project" value="InterPro"/>
</dbReference>
<feature type="compositionally biased region" description="Polar residues" evidence="10">
    <location>
        <begin position="22"/>
        <end position="37"/>
    </location>
</feature>
<evidence type="ECO:0000256" key="4">
    <source>
        <dbReference type="ARBA" id="ARBA00022553"/>
    </source>
</evidence>
<sequence>MQSGGYEFSAAPRSVATKRNKSSAVPNGNANGNTERAQNIMFDKRVHRGSAYVMREETPESPGRRGGDPRKLNKAATRVARYHQQPLQQHQQQRPVTPPPVGGRFHMDVQTDNYLEELTDRNPEVDADTQTDALLDLHPPITFVPAPSGVDVATQIESGDLFDFDLEVEPILEVLVGKTLELGMLELLEEVELREIRQRQELFEQARNAELAEVQRLEAEAKRRFAEKQRRLDEETARLAAQAELEEKVAARASAKQYLASLHAQVFDTLVESGHFFDPLAKDVKQNFLPGLLESAAARAHQLDAGRKLLDAILVDAIRSRAATFRKIDKLINDAFAKYQLLELLKLANDKKRYMYVQAVREAKPSGEGDEEGGDKLTPVVLYKRYALSGEKSFKNLFFEEKPQLIQLLDSFMARSGKFAIKGFPYKLGLLLHGPPGTGKTSVIKAVAQYTKRHIVTTSLGKVKTNQELMNALFDLRFAVEGVDLP</sequence>